<proteinExistence type="predicted"/>
<dbReference type="Proteomes" id="UP000050640">
    <property type="component" value="Unplaced"/>
</dbReference>
<keyword evidence="1" id="KW-0175">Coiled coil</keyword>
<keyword evidence="3" id="KW-1185">Reference proteome</keyword>
<dbReference type="WBParaSite" id="EEL_0000962201-mRNA-1">
    <property type="protein sequence ID" value="EEL_0000962201-mRNA-1"/>
    <property type="gene ID" value="EEL_0000962201"/>
</dbReference>
<protein>
    <submittedName>
        <fullName evidence="4">GAR domain-containing protein</fullName>
    </submittedName>
</protein>
<feature type="coiled-coil region" evidence="1">
    <location>
        <begin position="131"/>
        <end position="186"/>
    </location>
</feature>
<feature type="region of interest" description="Disordered" evidence="2">
    <location>
        <begin position="610"/>
        <end position="629"/>
    </location>
</feature>
<sequence>QLQKEFDDFEYCIRDLREFVVKNTSDWGTPNRLQLQLDHITNQFEDLMARFVEFKQPIGLEERAERLSREISDMENSVDELTGVQAESCKQALDHTNEITRRLAMARTHLEELTESGKMFAKEQILTPSSAQVLNQKVNKLDEKLKNLSTRNTEMAKRMQNCVTSLDALNNDMKKLDAVFESVETRLSAFVQSENIETADADRSTLEELLDDLNKGALLLSKAENVMQRLAMDSFKVDESIIEQRKRRVLRLRGDLRSWIDAVKCVSEDKSALLQKFETLHSQLKESLTEMEQIESADMLLAALDRCRSDKNVFIERYRRLLRSDPEAETKFSMALSEIEKRWNVMEKKCQKARSSSPSGPAPPQLRHDAIGGGFRDQINLLRDLYKIANDYLDFERFPVSSVSEWSRRVQDVDEWLVDYTERLKGAVEEGRRLASSGRMELDVHDALGSLDEVVDLANQVEGALKENKANLLPVQAKAEELERDISALCDVLDKLSSRDLSKSTIVNATQRDLLDRQSQLDYLQRRSDDLHSCLPGTSITQPNIALDQIHDKIRDLEEKIDTSMKKSRENLVVQTDQQPFEITQLKEQKESDAISTASTGGQSLMLEVQEAEDERPRSELRKTESSSSEPLVMAMRVNVIKESEPLMSLYIEMDEIEKELNRSDPLPFRNLHQKKQKLEVSDMNKHFVHLSHISLRCTDIVVQHSNITTI</sequence>
<evidence type="ECO:0000313" key="3">
    <source>
        <dbReference type="Proteomes" id="UP000050640"/>
    </source>
</evidence>
<evidence type="ECO:0000313" key="4">
    <source>
        <dbReference type="WBParaSite" id="EEL_0000962201-mRNA-1"/>
    </source>
</evidence>
<evidence type="ECO:0000256" key="1">
    <source>
        <dbReference type="SAM" id="Coils"/>
    </source>
</evidence>
<feature type="compositionally biased region" description="Basic and acidic residues" evidence="2">
    <location>
        <begin position="615"/>
        <end position="625"/>
    </location>
</feature>
<name>A0A0R3S4A5_9BILA</name>
<dbReference type="AlphaFoldDB" id="A0A0R3S4A5"/>
<accession>A0A0R3S4A5</accession>
<dbReference type="Gene3D" id="1.20.58.60">
    <property type="match status" value="1"/>
</dbReference>
<dbReference type="STRING" id="1147741.A0A0R3S4A5"/>
<evidence type="ECO:0000256" key="2">
    <source>
        <dbReference type="SAM" id="MobiDB-lite"/>
    </source>
</evidence>
<organism evidence="3 4">
    <name type="scientific">Elaeophora elaphi</name>
    <dbReference type="NCBI Taxonomy" id="1147741"/>
    <lineage>
        <taxon>Eukaryota</taxon>
        <taxon>Metazoa</taxon>
        <taxon>Ecdysozoa</taxon>
        <taxon>Nematoda</taxon>
        <taxon>Chromadorea</taxon>
        <taxon>Rhabditida</taxon>
        <taxon>Spirurina</taxon>
        <taxon>Spiruromorpha</taxon>
        <taxon>Filarioidea</taxon>
        <taxon>Onchocercidae</taxon>
        <taxon>Elaeophora</taxon>
    </lineage>
</organism>
<reference evidence="4" key="1">
    <citation type="submission" date="2017-02" db="UniProtKB">
        <authorList>
            <consortium name="WormBaseParasite"/>
        </authorList>
    </citation>
    <scope>IDENTIFICATION</scope>
</reference>